<proteinExistence type="predicted"/>
<dbReference type="PANTHER" id="PTHR43364:SF1">
    <property type="entry name" value="OXIDOREDUCTASE YDHF"/>
    <property type="match status" value="1"/>
</dbReference>
<dbReference type="KEGG" id="scn:Solca_1179"/>
<sequence>MKQVYLSDSGPKVSAAIYGFWRWGTEGDVSAQALEEIVDHCIGLGINTFDHADGYGDHSCEELFGKVMKSKSVKRNEIVLFTKCGIIKKGSYGARIDHINSSAEHVRRSVEASLKNLQTDYIDIFLLDHLDEISPLEETVNTVQQLIEAGKIKHFGVANLTAAQHQLVSSYLRIPVVTSHIELNLLNTSAITDGRFDFIRQQYSKPLAWSPLAGGKILNGTDAKVLKVRAKLEEIAQKYNANVEETAVAWLVRMGALPIIGALNKQRITNAARAFEIEMEHEDWYDLYQTTLSL</sequence>
<dbReference type="Pfam" id="PF00248">
    <property type="entry name" value="Aldo_ket_red"/>
    <property type="match status" value="1"/>
</dbReference>
<feature type="domain" description="NADP-dependent oxidoreductase" evidence="1">
    <location>
        <begin position="17"/>
        <end position="285"/>
    </location>
</feature>
<reference evidence="2" key="1">
    <citation type="submission" date="2012-02" db="EMBL/GenBank/DDBJ databases">
        <title>The complete genome of Solitalea canadensis DSM 3403.</title>
        <authorList>
            <consortium name="US DOE Joint Genome Institute (JGI-PGF)"/>
            <person name="Lucas S."/>
            <person name="Copeland A."/>
            <person name="Lapidus A."/>
            <person name="Glavina del Rio T."/>
            <person name="Dalin E."/>
            <person name="Tice H."/>
            <person name="Bruce D."/>
            <person name="Goodwin L."/>
            <person name="Pitluck S."/>
            <person name="Peters L."/>
            <person name="Ovchinnikova G."/>
            <person name="Lu M."/>
            <person name="Kyrpides N."/>
            <person name="Mavromatis K."/>
            <person name="Ivanova N."/>
            <person name="Brettin T."/>
            <person name="Detter J.C."/>
            <person name="Han C."/>
            <person name="Larimer F."/>
            <person name="Land M."/>
            <person name="Hauser L."/>
            <person name="Markowitz V."/>
            <person name="Cheng J.-F."/>
            <person name="Hugenholtz P."/>
            <person name="Woyke T."/>
            <person name="Wu D."/>
            <person name="Spring S."/>
            <person name="Schroeder M."/>
            <person name="Kopitz M."/>
            <person name="Brambilla E."/>
            <person name="Klenk H.-P."/>
            <person name="Eisen J.A."/>
        </authorList>
    </citation>
    <scope>NUCLEOTIDE SEQUENCE</scope>
    <source>
        <strain evidence="2">DSM 3403</strain>
    </source>
</reference>
<dbReference type="InterPro" id="IPR036812">
    <property type="entry name" value="NAD(P)_OxRdtase_dom_sf"/>
</dbReference>
<keyword evidence="3" id="KW-1185">Reference proteome</keyword>
<dbReference type="PRINTS" id="PR00069">
    <property type="entry name" value="ALDKETRDTASE"/>
</dbReference>
<dbReference type="PANTHER" id="PTHR43364">
    <property type="entry name" value="NADH-SPECIFIC METHYLGLYOXAL REDUCTASE-RELATED"/>
    <property type="match status" value="1"/>
</dbReference>
<dbReference type="SUPFAM" id="SSF51430">
    <property type="entry name" value="NAD(P)-linked oxidoreductase"/>
    <property type="match status" value="1"/>
</dbReference>
<name>H8KTE3_SOLCM</name>
<evidence type="ECO:0000259" key="1">
    <source>
        <dbReference type="Pfam" id="PF00248"/>
    </source>
</evidence>
<dbReference type="InterPro" id="IPR050523">
    <property type="entry name" value="AKR_Detox_Biosynth"/>
</dbReference>
<dbReference type="EMBL" id="CP003349">
    <property type="protein sequence ID" value="AFD06280.1"/>
    <property type="molecule type" value="Genomic_DNA"/>
</dbReference>
<protein>
    <submittedName>
        <fullName evidence="2">Putative oxidoreductase</fullName>
    </submittedName>
</protein>
<dbReference type="Proteomes" id="UP000007590">
    <property type="component" value="Chromosome"/>
</dbReference>
<evidence type="ECO:0000313" key="2">
    <source>
        <dbReference type="EMBL" id="AFD06280.1"/>
    </source>
</evidence>
<dbReference type="HOGENOM" id="CLU_023205_8_0_10"/>
<dbReference type="OrthoDB" id="9773828at2"/>
<dbReference type="Gene3D" id="3.20.20.100">
    <property type="entry name" value="NADP-dependent oxidoreductase domain"/>
    <property type="match status" value="1"/>
</dbReference>
<dbReference type="RefSeq" id="WP_014679507.1">
    <property type="nucleotide sequence ID" value="NC_017770.1"/>
</dbReference>
<dbReference type="eggNOG" id="COG4989">
    <property type="taxonomic scope" value="Bacteria"/>
</dbReference>
<gene>
    <name evidence="2" type="ordered locus">Solca_1179</name>
</gene>
<dbReference type="InterPro" id="IPR020471">
    <property type="entry name" value="AKR"/>
</dbReference>
<evidence type="ECO:0000313" key="3">
    <source>
        <dbReference type="Proteomes" id="UP000007590"/>
    </source>
</evidence>
<dbReference type="InterPro" id="IPR023210">
    <property type="entry name" value="NADP_OxRdtase_dom"/>
</dbReference>
<organism evidence="2 3">
    <name type="scientific">Solitalea canadensis (strain ATCC 29591 / DSM 3403 / JCM 21819 / LMG 8368 / NBRC 15130 / NCIMB 12057 / USAM 9D)</name>
    <name type="common">Flexibacter canadensis</name>
    <dbReference type="NCBI Taxonomy" id="929556"/>
    <lineage>
        <taxon>Bacteria</taxon>
        <taxon>Pseudomonadati</taxon>
        <taxon>Bacteroidota</taxon>
        <taxon>Sphingobacteriia</taxon>
        <taxon>Sphingobacteriales</taxon>
        <taxon>Sphingobacteriaceae</taxon>
        <taxon>Solitalea</taxon>
    </lineage>
</organism>
<accession>H8KTE3</accession>
<dbReference type="AlphaFoldDB" id="H8KTE3"/>
<dbReference type="GO" id="GO:0005829">
    <property type="term" value="C:cytosol"/>
    <property type="evidence" value="ECO:0007669"/>
    <property type="project" value="TreeGrafter"/>
</dbReference>
<dbReference type="GO" id="GO:0016491">
    <property type="term" value="F:oxidoreductase activity"/>
    <property type="evidence" value="ECO:0007669"/>
    <property type="project" value="InterPro"/>
</dbReference>